<dbReference type="OrthoDB" id="2015470at2759"/>
<keyword evidence="3" id="KW-0732">Signal</keyword>
<protein>
    <submittedName>
        <fullName evidence="4">Uncharacterized protein</fullName>
    </submittedName>
</protein>
<evidence type="ECO:0000256" key="3">
    <source>
        <dbReference type="SAM" id="SignalP"/>
    </source>
</evidence>
<dbReference type="AlphaFoldDB" id="A0A835XS67"/>
<evidence type="ECO:0000313" key="5">
    <source>
        <dbReference type="Proteomes" id="UP000612055"/>
    </source>
</evidence>
<dbReference type="Proteomes" id="UP000612055">
    <property type="component" value="Unassembled WGS sequence"/>
</dbReference>
<dbReference type="EMBL" id="JAEHOE010000076">
    <property type="protein sequence ID" value="KAG2489121.1"/>
    <property type="molecule type" value="Genomic_DNA"/>
</dbReference>
<gene>
    <name evidence="4" type="ORF">HYH03_012347</name>
</gene>
<accession>A0A835XS67</accession>
<keyword evidence="2" id="KW-1133">Transmembrane helix</keyword>
<keyword evidence="2" id="KW-0472">Membrane</keyword>
<feature type="chain" id="PRO_5032808685" evidence="3">
    <location>
        <begin position="21"/>
        <end position="268"/>
    </location>
</feature>
<keyword evidence="5" id="KW-1185">Reference proteome</keyword>
<feature type="transmembrane region" description="Helical" evidence="2">
    <location>
        <begin position="233"/>
        <end position="255"/>
    </location>
</feature>
<reference evidence="4" key="1">
    <citation type="journal article" date="2020" name="bioRxiv">
        <title>Comparative genomics of Chlamydomonas.</title>
        <authorList>
            <person name="Craig R.J."/>
            <person name="Hasan A.R."/>
            <person name="Ness R.W."/>
            <person name="Keightley P.D."/>
        </authorList>
    </citation>
    <scope>NUCLEOTIDE SEQUENCE</scope>
    <source>
        <strain evidence="4">CCAP 11/70</strain>
    </source>
</reference>
<evidence type="ECO:0000313" key="4">
    <source>
        <dbReference type="EMBL" id="KAG2489121.1"/>
    </source>
</evidence>
<name>A0A835XS67_9CHLO</name>
<organism evidence="4 5">
    <name type="scientific">Edaphochlamys debaryana</name>
    <dbReference type="NCBI Taxonomy" id="47281"/>
    <lineage>
        <taxon>Eukaryota</taxon>
        <taxon>Viridiplantae</taxon>
        <taxon>Chlorophyta</taxon>
        <taxon>core chlorophytes</taxon>
        <taxon>Chlorophyceae</taxon>
        <taxon>CS clade</taxon>
        <taxon>Chlamydomonadales</taxon>
        <taxon>Chlamydomonadales incertae sedis</taxon>
        <taxon>Edaphochlamys</taxon>
    </lineage>
</organism>
<evidence type="ECO:0000256" key="2">
    <source>
        <dbReference type="SAM" id="Phobius"/>
    </source>
</evidence>
<feature type="signal peptide" evidence="3">
    <location>
        <begin position="1"/>
        <end position="20"/>
    </location>
</feature>
<proteinExistence type="predicted"/>
<evidence type="ECO:0000256" key="1">
    <source>
        <dbReference type="SAM" id="MobiDB-lite"/>
    </source>
</evidence>
<feature type="region of interest" description="Disordered" evidence="1">
    <location>
        <begin position="22"/>
        <end position="41"/>
    </location>
</feature>
<keyword evidence="2" id="KW-0812">Transmembrane</keyword>
<sequence>MAYLSLFLVAALAAVPSCLGAGAGSSPPAPKPGNPKYTDLNSTEYWPQGTTGQWAITIQRRNAYSEPWAPHICNATAYGAPCNAPVLRDHTEQEVKITFTKRNASVPLRTWKMGTPIELLVRLDYMPVSQVDRGWRKKNQVYPGCGWHVKWEVATFPYNDASATWDAPMEAIWALSAADEVTDGVLYPEVCVRCQFADGTQDYCQCDRRNAGVNTLTVETEVYGSITPAMRGAAIAMSVFSPIFLIIYATADVFYYKRTGRSLRIGSI</sequence>
<comment type="caution">
    <text evidence="4">The sequence shown here is derived from an EMBL/GenBank/DDBJ whole genome shotgun (WGS) entry which is preliminary data.</text>
</comment>